<reference evidence="3" key="1">
    <citation type="submission" date="2017-06" db="EMBL/GenBank/DDBJ databases">
        <authorList>
            <person name="Furmanczyk E.M."/>
        </authorList>
    </citation>
    <scope>NUCLEOTIDE SEQUENCE [LARGE SCALE GENOMIC DNA]</scope>
    <source>
        <strain evidence="3">AP3_16</strain>
    </source>
</reference>
<proteinExistence type="predicted"/>
<dbReference type="EMBL" id="NIRS01000003">
    <property type="protein sequence ID" value="PPK38274.1"/>
    <property type="molecule type" value="Genomic_DNA"/>
</dbReference>
<feature type="region of interest" description="Disordered" evidence="1">
    <location>
        <begin position="1"/>
        <end position="34"/>
    </location>
</feature>
<gene>
    <name evidence="2" type="ORF">CD175_10655</name>
</gene>
<evidence type="ECO:0000313" key="3">
    <source>
        <dbReference type="Proteomes" id="UP000238541"/>
    </source>
</evidence>
<comment type="caution">
    <text evidence="2">The sequence shown here is derived from an EMBL/GenBank/DDBJ whole genome shotgun (WGS) entry which is preliminary data.</text>
</comment>
<keyword evidence="3" id="KW-1185">Reference proteome</keyword>
<sequence>MADGGGLCRGELAPGGVPTKNLRAPRGARHPASSLTSIASKLAPTGRAAFRFSKLPAVRAEPPEAVTAATDMYTLKNSRRL</sequence>
<organism evidence="2 3">
    <name type="scientific">Pseudomonas laurylsulfatiphila</name>
    <dbReference type="NCBI Taxonomy" id="2011015"/>
    <lineage>
        <taxon>Bacteria</taxon>
        <taxon>Pseudomonadati</taxon>
        <taxon>Pseudomonadota</taxon>
        <taxon>Gammaproteobacteria</taxon>
        <taxon>Pseudomonadales</taxon>
        <taxon>Pseudomonadaceae</taxon>
        <taxon>Pseudomonas</taxon>
    </lineage>
</organism>
<protein>
    <submittedName>
        <fullName evidence="2">Uncharacterized protein</fullName>
    </submittedName>
</protein>
<evidence type="ECO:0000256" key="1">
    <source>
        <dbReference type="SAM" id="MobiDB-lite"/>
    </source>
</evidence>
<evidence type="ECO:0000313" key="2">
    <source>
        <dbReference type="EMBL" id="PPK38274.1"/>
    </source>
</evidence>
<dbReference type="Proteomes" id="UP000238541">
    <property type="component" value="Unassembled WGS sequence"/>
</dbReference>
<name>A0A2S6FLE7_9PSED</name>
<dbReference type="AlphaFoldDB" id="A0A2S6FLE7"/>
<accession>A0A2S6FLE7</accession>